<sequence>MARTNWDFDEIVTEHDMNEMGQQMNESTEAIEVMKAPTGFPNRDDSIFFFDKTTRGFTIQPTGSSYEVYYRGKRFTKTATESVTIANVSGMHYIYFDANGALQSSQAFPGLKNMVYIAYVYWNADQENAELQFAPGDERHGTVMDKATHERLHAVDWTQWVSGLQLYGYTLDDGATDESAQVSLNNGLVADEDLFHNIVHSDNPTAFFEQVLQGPAMLPVMYRDGASGTWMQDEATEYPLRNVVGGRVTYNEWDGNDWVQSEVPDEGFVAYYVVFTGDVIQPIKVIQGQRTDGSLADAQANNDDRYIQWGSQPFQEFKVLYRLIYQTSSSYTNERKVALRDVLDLRAAKRSPGGGGIVPSAHSNLTGLGYAESGHTGFASQAMLAEDQTATVPLAHGTQTITASRTSPAKVKIPGRTIVNLMGRDGNCEDVSKWRTYNCDLALDSVNKVFGNYGIKITINGTDGSMNNLISKYITDMTKHYFFTGYVKNGNSTFVRIGKDSTGGGNVVLSDGVSDTSKSTRVGVKFSPNDLAANDFLVVNVVGNATEYAYVDGIQINEITVDEYNNLTVEQLLAKYPYVDSVQQLTGAYVKNETNGSHLYIMDSLGAGEVFEDGQKNKIWERKVLDGSLPFVYRANYTNYKAVQINLNDGIANSSPLVTKYDGKILTGSATPGLDVAYIDANKDLVLYISNTDSGWGPDYNPTPEEIAAYLMGWRMYVTGDRKQLYNGTGVKSWAKLWVGIGEKHSDDGNLAPTTLGGSVGTCPTLMNDQGYTPYELYYKLVTPVMVPVETEGSLMISSGDNQITLGEGVVVREVAKPRTDGLGNYCVNRNDYMGALKYKPTLNMTIYKNDTVDNENWIVDKRDDGYWFNNVRIYSPPGRFDTESVYYITYFAEPYQISASALSAELTYAENLGTAVHDTVKKVSDVEADLSGYKLYQHHKLAIVKRAISNPNLLHNPDFTVNQRGKASYSTTSMSKSITTDRWDLTTNNSDSASTLAVGADRITISNPTARATLRQSFEFPLKYDTEFTFSVDVASISGGITIYLRNTEFSADYAINNNITTTGIHKITGTVPAGKTVLIQISSNANGNSFALNRVKLELGPVSTLASDPPADYGEQLALCQRYQLPFIGQAASQVDLAPANVIITDTIKFFLPTPVQMRILPSIGLGEFKVKNGANVFQTGFTISVTKVTSSGIIITAIKTSHGLSSATLTTDTFTLLDSNL</sequence>
<dbReference type="EMBL" id="CP003348">
    <property type="protein sequence ID" value="AFL99537.1"/>
    <property type="molecule type" value="Genomic_DNA"/>
</dbReference>
<dbReference type="OrthoDB" id="1938209at2"/>
<name>I4A6F3_DESDJ</name>
<reference evidence="2" key="1">
    <citation type="submission" date="2012-06" db="EMBL/GenBank/DDBJ databases">
        <title>Complete sequence of Desulfitobacterium dehalogenans ATCC 51507.</title>
        <authorList>
            <person name="Lucas S."/>
            <person name="Han J."/>
            <person name="Lapidus A."/>
            <person name="Cheng J.-F."/>
            <person name="Goodwin L."/>
            <person name="Pitluck S."/>
            <person name="Peters L."/>
            <person name="Ovchinnikova G."/>
            <person name="Teshima H."/>
            <person name="Detter J.C."/>
            <person name="Han C."/>
            <person name="Tapia R."/>
            <person name="Land M."/>
            <person name="Hauser L."/>
            <person name="Kyrpides N."/>
            <person name="Ivanova N."/>
            <person name="Pagani I."/>
            <person name="Kruse T."/>
            <person name="de Vos W.M."/>
            <person name="Smidt H."/>
            <person name="Woyke T."/>
        </authorList>
    </citation>
    <scope>NUCLEOTIDE SEQUENCE [LARGE SCALE GENOMIC DNA]</scope>
    <source>
        <strain evidence="2">ATCC 51507 / DSM 9161 / JW/IU-DC1</strain>
    </source>
</reference>
<dbReference type="RefSeq" id="WP_014793029.1">
    <property type="nucleotide sequence ID" value="NC_018017.1"/>
</dbReference>
<dbReference type="STRING" id="756499.Desde_1105"/>
<dbReference type="Proteomes" id="UP000006053">
    <property type="component" value="Chromosome"/>
</dbReference>
<accession>I4A6F3</accession>
<keyword evidence="2" id="KW-1185">Reference proteome</keyword>
<protein>
    <submittedName>
        <fullName evidence="1">Uncharacterized protein</fullName>
    </submittedName>
</protein>
<evidence type="ECO:0000313" key="2">
    <source>
        <dbReference type="Proteomes" id="UP000006053"/>
    </source>
</evidence>
<dbReference type="AlphaFoldDB" id="I4A6F3"/>
<proteinExistence type="predicted"/>
<reference evidence="1 2" key="2">
    <citation type="journal article" date="2015" name="J. Bacteriol.">
        <title>Genomic, proteomic, and biochemical analysis of the organohalide respiratory pathway in Desulfitobacterium dehalogenans.</title>
        <authorList>
            <person name="Kruse T."/>
            <person name="van de Pas B.A."/>
            <person name="Atteia A."/>
            <person name="Krab K."/>
            <person name="Hagen W.R."/>
            <person name="Goodwin L."/>
            <person name="Chain P."/>
            <person name="Boeren S."/>
            <person name="Maphosa F."/>
            <person name="Schraa G."/>
            <person name="de Vos W.M."/>
            <person name="van der Oost J."/>
            <person name="Smidt H."/>
            <person name="Stams A.J."/>
        </authorList>
    </citation>
    <scope>NUCLEOTIDE SEQUENCE [LARGE SCALE GENOMIC DNA]</scope>
    <source>
        <strain evidence="2">ATCC 51507 / DSM 9161 / JW/IU-DC1</strain>
    </source>
</reference>
<dbReference type="KEGG" id="ddh:Desde_1105"/>
<dbReference type="Gene3D" id="2.60.120.260">
    <property type="entry name" value="Galactose-binding domain-like"/>
    <property type="match status" value="1"/>
</dbReference>
<dbReference type="eggNOG" id="ENOG5030JW1">
    <property type="taxonomic scope" value="Bacteria"/>
</dbReference>
<evidence type="ECO:0000313" key="1">
    <source>
        <dbReference type="EMBL" id="AFL99537.1"/>
    </source>
</evidence>
<dbReference type="HOGENOM" id="CLU_268300_0_0_9"/>
<organism evidence="1 2">
    <name type="scientific">Desulfitobacterium dehalogenans (strain ATCC 51507 / DSM 9161 / JW/IU-DC1)</name>
    <dbReference type="NCBI Taxonomy" id="756499"/>
    <lineage>
        <taxon>Bacteria</taxon>
        <taxon>Bacillati</taxon>
        <taxon>Bacillota</taxon>
        <taxon>Clostridia</taxon>
        <taxon>Eubacteriales</taxon>
        <taxon>Desulfitobacteriaceae</taxon>
        <taxon>Desulfitobacterium</taxon>
    </lineage>
</organism>
<gene>
    <name evidence="1" type="ordered locus">Desde_1105</name>
</gene>